<dbReference type="GO" id="GO:0031519">
    <property type="term" value="C:PcG protein complex"/>
    <property type="evidence" value="ECO:0007669"/>
    <property type="project" value="TreeGrafter"/>
</dbReference>
<organism evidence="11 12">
    <name type="scientific">Mucor saturninus</name>
    <dbReference type="NCBI Taxonomy" id="64648"/>
    <lineage>
        <taxon>Eukaryota</taxon>
        <taxon>Fungi</taxon>
        <taxon>Fungi incertae sedis</taxon>
        <taxon>Mucoromycota</taxon>
        <taxon>Mucoromycotina</taxon>
        <taxon>Mucoromycetes</taxon>
        <taxon>Mucorales</taxon>
        <taxon>Mucorineae</taxon>
        <taxon>Mucoraceae</taxon>
        <taxon>Mucor</taxon>
    </lineage>
</organism>
<dbReference type="GO" id="GO:0008270">
    <property type="term" value="F:zinc ion binding"/>
    <property type="evidence" value="ECO:0007669"/>
    <property type="project" value="UniProtKB-KW"/>
</dbReference>
<keyword evidence="3" id="KW-0677">Repeat</keyword>
<dbReference type="PROSITE" id="PS50157">
    <property type="entry name" value="ZINC_FINGER_C2H2_2"/>
    <property type="match status" value="2"/>
</dbReference>
<dbReference type="FunFam" id="3.30.160.60:FF:000045">
    <property type="entry name" value="ZFP69 zinc finger protein B"/>
    <property type="match status" value="1"/>
</dbReference>
<evidence type="ECO:0000256" key="9">
    <source>
        <dbReference type="SAM" id="MobiDB-lite"/>
    </source>
</evidence>
<dbReference type="GO" id="GO:0000981">
    <property type="term" value="F:DNA-binding transcription factor activity, RNA polymerase II-specific"/>
    <property type="evidence" value="ECO:0007669"/>
    <property type="project" value="TreeGrafter"/>
</dbReference>
<protein>
    <recommendedName>
        <fullName evidence="10">C2H2-type domain-containing protein</fullName>
    </recommendedName>
</protein>
<dbReference type="GO" id="GO:0000785">
    <property type="term" value="C:chromatin"/>
    <property type="evidence" value="ECO:0007669"/>
    <property type="project" value="TreeGrafter"/>
</dbReference>
<keyword evidence="5" id="KW-0862">Zinc</keyword>
<evidence type="ECO:0000256" key="3">
    <source>
        <dbReference type="ARBA" id="ARBA00022737"/>
    </source>
</evidence>
<feature type="compositionally biased region" description="Polar residues" evidence="9">
    <location>
        <begin position="165"/>
        <end position="178"/>
    </location>
</feature>
<reference evidence="11" key="1">
    <citation type="submission" date="2020-12" db="EMBL/GenBank/DDBJ databases">
        <title>Metabolic potential, ecology and presence of endohyphal bacteria is reflected in genomic diversity of Mucoromycotina.</title>
        <authorList>
            <person name="Muszewska A."/>
            <person name="Okrasinska A."/>
            <person name="Steczkiewicz K."/>
            <person name="Drgas O."/>
            <person name="Orlowska M."/>
            <person name="Perlinska-Lenart U."/>
            <person name="Aleksandrzak-Piekarczyk T."/>
            <person name="Szatraj K."/>
            <person name="Zielenkiewicz U."/>
            <person name="Pilsyk S."/>
            <person name="Malc E."/>
            <person name="Mieczkowski P."/>
            <person name="Kruszewska J.S."/>
            <person name="Biernat P."/>
            <person name="Pawlowska J."/>
        </authorList>
    </citation>
    <scope>NUCLEOTIDE SEQUENCE</scope>
    <source>
        <strain evidence="11">WA0000017839</strain>
    </source>
</reference>
<dbReference type="PANTHER" id="PTHR14003:SF19">
    <property type="entry name" value="YY2 TRANSCRIPTION FACTOR"/>
    <property type="match status" value="1"/>
</dbReference>
<keyword evidence="2" id="KW-0479">Metal-binding</keyword>
<dbReference type="InterPro" id="IPR013087">
    <property type="entry name" value="Znf_C2H2_type"/>
</dbReference>
<dbReference type="Gene3D" id="3.30.160.60">
    <property type="entry name" value="Classic Zinc Finger"/>
    <property type="match status" value="2"/>
</dbReference>
<keyword evidence="12" id="KW-1185">Reference proteome</keyword>
<feature type="domain" description="C2H2-type" evidence="10">
    <location>
        <begin position="212"/>
        <end position="240"/>
    </location>
</feature>
<dbReference type="FunFam" id="3.30.160.60:FF:000358">
    <property type="entry name" value="zinc finger protein 24"/>
    <property type="match status" value="1"/>
</dbReference>
<dbReference type="OrthoDB" id="6077919at2759"/>
<keyword evidence="6" id="KW-0238">DNA-binding</keyword>
<dbReference type="GO" id="GO:0000978">
    <property type="term" value="F:RNA polymerase II cis-regulatory region sequence-specific DNA binding"/>
    <property type="evidence" value="ECO:0007669"/>
    <property type="project" value="TreeGrafter"/>
</dbReference>
<dbReference type="PANTHER" id="PTHR14003">
    <property type="entry name" value="TRANSCRIPTIONAL REPRESSOR PROTEIN YY"/>
    <property type="match status" value="1"/>
</dbReference>
<dbReference type="GO" id="GO:0005667">
    <property type="term" value="C:transcription regulator complex"/>
    <property type="evidence" value="ECO:0007669"/>
    <property type="project" value="TreeGrafter"/>
</dbReference>
<evidence type="ECO:0000313" key="12">
    <source>
        <dbReference type="Proteomes" id="UP000603453"/>
    </source>
</evidence>
<dbReference type="SUPFAM" id="SSF57667">
    <property type="entry name" value="beta-beta-alpha zinc fingers"/>
    <property type="match status" value="1"/>
</dbReference>
<comment type="subcellular location">
    <subcellularLocation>
        <location evidence="1">Nucleus</location>
    </subcellularLocation>
</comment>
<sequence length="240" mass="27214">MDYTSPPPTYFNSVSRSYSPEYHHVDSPTYSFSSGSSSDLSRPFDDTFMIKREGISPIPDSFYDAYSHHLSTGLPLLTPPANEHYIKKEDYQENNIMCCPPPPPPPQPTCYSGCDCIGPNVFYNGMASEAMFYDPLPYNLLPPPPQQHQPYINQRSRQRMPRDSSIPTLPEKSSNGSHATPRRYKCTLCVKRFTRPSSLATHMHSHTGEKPYKCVVEGCGRRFSVVSNLRRHAKIHTHTP</sequence>
<keyword evidence="4 8" id="KW-0863">Zinc-finger</keyword>
<accession>A0A8H7UVA0</accession>
<evidence type="ECO:0000256" key="8">
    <source>
        <dbReference type="PROSITE-ProRule" id="PRU00042"/>
    </source>
</evidence>
<dbReference type="PROSITE" id="PS00028">
    <property type="entry name" value="ZINC_FINGER_C2H2_1"/>
    <property type="match status" value="2"/>
</dbReference>
<dbReference type="SMART" id="SM00355">
    <property type="entry name" value="ZnF_C2H2"/>
    <property type="match status" value="2"/>
</dbReference>
<name>A0A8H7UVA0_9FUNG</name>
<comment type="caution">
    <text evidence="11">The sequence shown here is derived from an EMBL/GenBank/DDBJ whole genome shotgun (WGS) entry which is preliminary data.</text>
</comment>
<evidence type="ECO:0000256" key="7">
    <source>
        <dbReference type="ARBA" id="ARBA00023242"/>
    </source>
</evidence>
<evidence type="ECO:0000256" key="5">
    <source>
        <dbReference type="ARBA" id="ARBA00022833"/>
    </source>
</evidence>
<evidence type="ECO:0000256" key="2">
    <source>
        <dbReference type="ARBA" id="ARBA00022723"/>
    </source>
</evidence>
<dbReference type="InterPro" id="IPR036236">
    <property type="entry name" value="Znf_C2H2_sf"/>
</dbReference>
<evidence type="ECO:0000259" key="10">
    <source>
        <dbReference type="PROSITE" id="PS50157"/>
    </source>
</evidence>
<dbReference type="Proteomes" id="UP000603453">
    <property type="component" value="Unassembled WGS sequence"/>
</dbReference>
<dbReference type="AlphaFoldDB" id="A0A8H7UVA0"/>
<evidence type="ECO:0000256" key="1">
    <source>
        <dbReference type="ARBA" id="ARBA00004123"/>
    </source>
</evidence>
<evidence type="ECO:0000313" key="11">
    <source>
        <dbReference type="EMBL" id="KAG2192054.1"/>
    </source>
</evidence>
<keyword evidence="7" id="KW-0539">Nucleus</keyword>
<evidence type="ECO:0000256" key="4">
    <source>
        <dbReference type="ARBA" id="ARBA00022771"/>
    </source>
</evidence>
<feature type="region of interest" description="Disordered" evidence="9">
    <location>
        <begin position="143"/>
        <end position="180"/>
    </location>
</feature>
<dbReference type="EMBL" id="JAEPRD010000320">
    <property type="protein sequence ID" value="KAG2192054.1"/>
    <property type="molecule type" value="Genomic_DNA"/>
</dbReference>
<dbReference type="Pfam" id="PF00096">
    <property type="entry name" value="zf-C2H2"/>
    <property type="match status" value="2"/>
</dbReference>
<feature type="domain" description="C2H2-type" evidence="10">
    <location>
        <begin position="184"/>
        <end position="211"/>
    </location>
</feature>
<proteinExistence type="predicted"/>
<gene>
    <name evidence="11" type="ORF">INT47_012303</name>
</gene>
<evidence type="ECO:0000256" key="6">
    <source>
        <dbReference type="ARBA" id="ARBA00023125"/>
    </source>
</evidence>